<dbReference type="STRING" id="909663.GCA_000512235_01290"/>
<dbReference type="InterPro" id="IPR007159">
    <property type="entry name" value="SpoVT-AbrB_dom"/>
</dbReference>
<comment type="caution">
    <text evidence="2">The sequence shown here is derived from an EMBL/GenBank/DDBJ whole genome shotgun (WGS) entry which is preliminary data.</text>
</comment>
<keyword evidence="2" id="KW-0238">DNA-binding</keyword>
<reference evidence="2" key="2">
    <citation type="submission" date="2020-01" db="EMBL/GenBank/DDBJ databases">
        <authorList>
            <person name="Campanaro S."/>
        </authorList>
    </citation>
    <scope>NUCLEOTIDE SEQUENCE</scope>
    <source>
        <strain evidence="2">AS06rmzACSIP_7</strain>
    </source>
</reference>
<protein>
    <submittedName>
        <fullName evidence="2">AbrB/MazE/SpoVT family DNA-binding domain-containing protein</fullName>
    </submittedName>
</protein>
<gene>
    <name evidence="2" type="ORF">GXY80_10810</name>
</gene>
<evidence type="ECO:0000313" key="3">
    <source>
        <dbReference type="Proteomes" id="UP000777265"/>
    </source>
</evidence>
<reference evidence="2" key="1">
    <citation type="journal article" date="2020" name="Biotechnol. Biofuels">
        <title>New insights from the biogas microbiome by comprehensive genome-resolved metagenomics of nearly 1600 species originating from multiple anaerobic digesters.</title>
        <authorList>
            <person name="Campanaro S."/>
            <person name="Treu L."/>
            <person name="Rodriguez-R L.M."/>
            <person name="Kovalovszki A."/>
            <person name="Ziels R.M."/>
            <person name="Maus I."/>
            <person name="Zhu X."/>
            <person name="Kougias P.G."/>
            <person name="Basile A."/>
            <person name="Luo G."/>
            <person name="Schluter A."/>
            <person name="Konstantinidis K.T."/>
            <person name="Angelidaki I."/>
        </authorList>
    </citation>
    <scope>NUCLEOTIDE SEQUENCE</scope>
    <source>
        <strain evidence="2">AS06rmzACSIP_7</strain>
    </source>
</reference>
<evidence type="ECO:0000313" key="2">
    <source>
        <dbReference type="EMBL" id="NLW35954.1"/>
    </source>
</evidence>
<dbReference type="EMBL" id="JAAYEE010000189">
    <property type="protein sequence ID" value="NLW35954.1"/>
    <property type="molecule type" value="Genomic_DNA"/>
</dbReference>
<name>A0A351U5J3_9BACT</name>
<dbReference type="SUPFAM" id="SSF89447">
    <property type="entry name" value="AbrB/MazE/MraZ-like"/>
    <property type="match status" value="1"/>
</dbReference>
<feature type="domain" description="SpoVT-AbrB" evidence="1">
    <location>
        <begin position="17"/>
        <end position="45"/>
    </location>
</feature>
<organism evidence="2 3">
    <name type="scientific">Syntrophorhabdus aromaticivorans</name>
    <dbReference type="NCBI Taxonomy" id="328301"/>
    <lineage>
        <taxon>Bacteria</taxon>
        <taxon>Pseudomonadati</taxon>
        <taxon>Thermodesulfobacteriota</taxon>
        <taxon>Syntrophorhabdia</taxon>
        <taxon>Syntrophorhabdales</taxon>
        <taxon>Syntrophorhabdaceae</taxon>
        <taxon>Syntrophorhabdus</taxon>
    </lineage>
</organism>
<accession>A0A351U5J3</accession>
<sequence>MGNDKRILVKGYLRPDGTSYYVSIPKEVREMLNLKGGEYFVMKAKPEKSKISLTLVDFSDEE</sequence>
<proteinExistence type="predicted"/>
<dbReference type="Pfam" id="PF04014">
    <property type="entry name" value="MazE_antitoxin"/>
    <property type="match status" value="1"/>
</dbReference>
<dbReference type="Gene3D" id="2.10.260.10">
    <property type="match status" value="1"/>
</dbReference>
<dbReference type="AlphaFoldDB" id="A0A351U5J3"/>
<dbReference type="NCBIfam" id="TIGR01439">
    <property type="entry name" value="lp_hng_hel_AbrB"/>
    <property type="match status" value="1"/>
</dbReference>
<dbReference type="GO" id="GO:0003677">
    <property type="term" value="F:DNA binding"/>
    <property type="evidence" value="ECO:0007669"/>
    <property type="project" value="UniProtKB-KW"/>
</dbReference>
<dbReference type="Proteomes" id="UP000777265">
    <property type="component" value="Unassembled WGS sequence"/>
</dbReference>
<evidence type="ECO:0000259" key="1">
    <source>
        <dbReference type="Pfam" id="PF04014"/>
    </source>
</evidence>
<dbReference type="InterPro" id="IPR037914">
    <property type="entry name" value="SpoVT-AbrB_sf"/>
</dbReference>